<keyword evidence="4" id="KW-0256">Endoplasmic reticulum</keyword>
<comment type="subcellular location">
    <subcellularLocation>
        <location evidence="1">Endoplasmic reticulum membrane</location>
        <topology evidence="1">Single-pass membrane protein</topology>
    </subcellularLocation>
</comment>
<dbReference type="Proteomes" id="UP000007798">
    <property type="component" value="Unassembled WGS sequence"/>
</dbReference>
<evidence type="ECO:0008006" key="11">
    <source>
        <dbReference type="Google" id="ProtNLM"/>
    </source>
</evidence>
<evidence type="ECO:0000256" key="3">
    <source>
        <dbReference type="ARBA" id="ARBA00022729"/>
    </source>
</evidence>
<evidence type="ECO:0000256" key="2">
    <source>
        <dbReference type="ARBA" id="ARBA00022448"/>
    </source>
</evidence>
<evidence type="ECO:0000256" key="1">
    <source>
        <dbReference type="ARBA" id="ARBA00004389"/>
    </source>
</evidence>
<name>A0A0Q9WZM5_DROWI</name>
<evidence type="ECO:0000313" key="9">
    <source>
        <dbReference type="EMBL" id="KRF97627.1"/>
    </source>
</evidence>
<evidence type="ECO:0000256" key="6">
    <source>
        <dbReference type="ARBA" id="ARBA00022989"/>
    </source>
</evidence>
<dbReference type="STRING" id="7260.A0A0Q9WZM5"/>
<keyword evidence="10" id="KW-1185">Reference proteome</keyword>
<accession>A0A0Q9WZM5</accession>
<evidence type="ECO:0000256" key="4">
    <source>
        <dbReference type="ARBA" id="ARBA00022824"/>
    </source>
</evidence>
<keyword evidence="6" id="KW-1133">Transmembrane helix</keyword>
<dbReference type="OrthoDB" id="7869097at2759"/>
<protein>
    <recommendedName>
        <fullName evidence="11">Thioredoxin-like fold domain-containing protein</fullName>
    </recommendedName>
</protein>
<evidence type="ECO:0000313" key="10">
    <source>
        <dbReference type="Proteomes" id="UP000007798"/>
    </source>
</evidence>
<dbReference type="eggNOG" id="KOG0913">
    <property type="taxonomic scope" value="Eukaryota"/>
</dbReference>
<evidence type="ECO:0000256" key="5">
    <source>
        <dbReference type="ARBA" id="ARBA00022982"/>
    </source>
</evidence>
<proteinExistence type="predicted"/>
<reference evidence="9 10" key="1">
    <citation type="journal article" date="2007" name="Nature">
        <title>Evolution of genes and genomes on the Drosophila phylogeny.</title>
        <authorList>
            <consortium name="Drosophila 12 Genomes Consortium"/>
            <person name="Clark A.G."/>
            <person name="Eisen M.B."/>
            <person name="Smith D.R."/>
            <person name="Bergman C.M."/>
            <person name="Oliver B."/>
            <person name="Markow T.A."/>
            <person name="Kaufman T.C."/>
            <person name="Kellis M."/>
            <person name="Gelbart W."/>
            <person name="Iyer V.N."/>
            <person name="Pollard D.A."/>
            <person name="Sackton T.B."/>
            <person name="Larracuente A.M."/>
            <person name="Singh N.D."/>
            <person name="Abad J.P."/>
            <person name="Abt D.N."/>
            <person name="Adryan B."/>
            <person name="Aguade M."/>
            <person name="Akashi H."/>
            <person name="Anderson W.W."/>
            <person name="Aquadro C.F."/>
            <person name="Ardell D.H."/>
            <person name="Arguello R."/>
            <person name="Artieri C.G."/>
            <person name="Barbash D.A."/>
            <person name="Barker D."/>
            <person name="Barsanti P."/>
            <person name="Batterham P."/>
            <person name="Batzoglou S."/>
            <person name="Begun D."/>
            <person name="Bhutkar A."/>
            <person name="Blanco E."/>
            <person name="Bosak S.A."/>
            <person name="Bradley R.K."/>
            <person name="Brand A.D."/>
            <person name="Brent M.R."/>
            <person name="Brooks A.N."/>
            <person name="Brown R.H."/>
            <person name="Butlin R.K."/>
            <person name="Caggese C."/>
            <person name="Calvi B.R."/>
            <person name="Bernardo de Carvalho A."/>
            <person name="Caspi A."/>
            <person name="Castrezana S."/>
            <person name="Celniker S.E."/>
            <person name="Chang J.L."/>
            <person name="Chapple C."/>
            <person name="Chatterji S."/>
            <person name="Chinwalla A."/>
            <person name="Civetta A."/>
            <person name="Clifton S.W."/>
            <person name="Comeron J.M."/>
            <person name="Costello J.C."/>
            <person name="Coyne J.A."/>
            <person name="Daub J."/>
            <person name="David R.G."/>
            <person name="Delcher A.L."/>
            <person name="Delehaunty K."/>
            <person name="Do C.B."/>
            <person name="Ebling H."/>
            <person name="Edwards K."/>
            <person name="Eickbush T."/>
            <person name="Evans J.D."/>
            <person name="Filipski A."/>
            <person name="Findeiss S."/>
            <person name="Freyhult E."/>
            <person name="Fulton L."/>
            <person name="Fulton R."/>
            <person name="Garcia A.C."/>
            <person name="Gardiner A."/>
            <person name="Garfield D.A."/>
            <person name="Garvin B.E."/>
            <person name="Gibson G."/>
            <person name="Gilbert D."/>
            <person name="Gnerre S."/>
            <person name="Godfrey J."/>
            <person name="Good R."/>
            <person name="Gotea V."/>
            <person name="Gravely B."/>
            <person name="Greenberg A.J."/>
            <person name="Griffiths-Jones S."/>
            <person name="Gross S."/>
            <person name="Guigo R."/>
            <person name="Gustafson E.A."/>
            <person name="Haerty W."/>
            <person name="Hahn M.W."/>
            <person name="Halligan D.L."/>
            <person name="Halpern A.L."/>
            <person name="Halter G.M."/>
            <person name="Han M.V."/>
            <person name="Heger A."/>
            <person name="Hillier L."/>
            <person name="Hinrichs A.S."/>
            <person name="Holmes I."/>
            <person name="Hoskins R.A."/>
            <person name="Hubisz M.J."/>
            <person name="Hultmark D."/>
            <person name="Huntley M.A."/>
            <person name="Jaffe D.B."/>
            <person name="Jagadeeshan S."/>
            <person name="Jeck W.R."/>
            <person name="Johnson J."/>
            <person name="Jones C.D."/>
            <person name="Jordan W.C."/>
            <person name="Karpen G.H."/>
            <person name="Kataoka E."/>
            <person name="Keightley P.D."/>
            <person name="Kheradpour P."/>
            <person name="Kirkness E.F."/>
            <person name="Koerich L.B."/>
            <person name="Kristiansen K."/>
            <person name="Kudrna D."/>
            <person name="Kulathinal R.J."/>
            <person name="Kumar S."/>
            <person name="Kwok R."/>
            <person name="Lander E."/>
            <person name="Langley C.H."/>
            <person name="Lapoint R."/>
            <person name="Lazzaro B.P."/>
            <person name="Lee S.J."/>
            <person name="Levesque L."/>
            <person name="Li R."/>
            <person name="Lin C.F."/>
            <person name="Lin M.F."/>
            <person name="Lindblad-Toh K."/>
            <person name="Llopart A."/>
            <person name="Long M."/>
            <person name="Low L."/>
            <person name="Lozovsky E."/>
            <person name="Lu J."/>
            <person name="Luo M."/>
            <person name="Machado C.A."/>
            <person name="Makalowski W."/>
            <person name="Marzo M."/>
            <person name="Matsuda M."/>
            <person name="Matzkin L."/>
            <person name="McAllister B."/>
            <person name="McBride C.S."/>
            <person name="McKernan B."/>
            <person name="McKernan K."/>
            <person name="Mendez-Lago M."/>
            <person name="Minx P."/>
            <person name="Mollenhauer M.U."/>
            <person name="Montooth K."/>
            <person name="Mount S.M."/>
            <person name="Mu X."/>
            <person name="Myers E."/>
            <person name="Negre B."/>
            <person name="Newfeld S."/>
            <person name="Nielsen R."/>
            <person name="Noor M.A."/>
            <person name="O'Grady P."/>
            <person name="Pachter L."/>
            <person name="Papaceit M."/>
            <person name="Parisi M.J."/>
            <person name="Parisi M."/>
            <person name="Parts L."/>
            <person name="Pedersen J.S."/>
            <person name="Pesole G."/>
            <person name="Phillippy A.M."/>
            <person name="Ponting C.P."/>
            <person name="Pop M."/>
            <person name="Porcelli D."/>
            <person name="Powell J.R."/>
            <person name="Prohaska S."/>
            <person name="Pruitt K."/>
            <person name="Puig M."/>
            <person name="Quesneville H."/>
            <person name="Ram K.R."/>
            <person name="Rand D."/>
            <person name="Rasmussen M.D."/>
            <person name="Reed L.K."/>
            <person name="Reenan R."/>
            <person name="Reily A."/>
            <person name="Remington K.A."/>
            <person name="Rieger T.T."/>
            <person name="Ritchie M.G."/>
            <person name="Robin C."/>
            <person name="Rogers Y.H."/>
            <person name="Rohde C."/>
            <person name="Rozas J."/>
            <person name="Rubenfield M.J."/>
            <person name="Ruiz A."/>
            <person name="Russo S."/>
            <person name="Salzberg S.L."/>
            <person name="Sanchez-Gracia A."/>
            <person name="Saranga D.J."/>
            <person name="Sato H."/>
            <person name="Schaeffer S.W."/>
            <person name="Schatz M.C."/>
            <person name="Schlenke T."/>
            <person name="Schwartz R."/>
            <person name="Segarra C."/>
            <person name="Singh R.S."/>
            <person name="Sirot L."/>
            <person name="Sirota M."/>
            <person name="Sisneros N.B."/>
            <person name="Smith C.D."/>
            <person name="Smith T.F."/>
            <person name="Spieth J."/>
            <person name="Stage D.E."/>
            <person name="Stark A."/>
            <person name="Stephan W."/>
            <person name="Strausberg R.L."/>
            <person name="Strempel S."/>
            <person name="Sturgill D."/>
            <person name="Sutton G."/>
            <person name="Sutton G.G."/>
            <person name="Tao W."/>
            <person name="Teichmann S."/>
            <person name="Tobari Y.N."/>
            <person name="Tomimura Y."/>
            <person name="Tsolas J.M."/>
            <person name="Valente V.L."/>
            <person name="Venter E."/>
            <person name="Venter J.C."/>
            <person name="Vicario S."/>
            <person name="Vieira F.G."/>
            <person name="Vilella A.J."/>
            <person name="Villasante A."/>
            <person name="Walenz B."/>
            <person name="Wang J."/>
            <person name="Wasserman M."/>
            <person name="Watts T."/>
            <person name="Wilson D."/>
            <person name="Wilson R.K."/>
            <person name="Wing R.A."/>
            <person name="Wolfner M.F."/>
            <person name="Wong A."/>
            <person name="Wong G.K."/>
            <person name="Wu C.I."/>
            <person name="Wu G."/>
            <person name="Yamamoto D."/>
            <person name="Yang H.P."/>
            <person name="Yang S.P."/>
            <person name="Yorke J.A."/>
            <person name="Yoshida K."/>
            <person name="Zdobnov E."/>
            <person name="Zhang P."/>
            <person name="Zhang Y."/>
            <person name="Zimin A.V."/>
            <person name="Baldwin J."/>
            <person name="Abdouelleil A."/>
            <person name="Abdulkadir J."/>
            <person name="Abebe A."/>
            <person name="Abera B."/>
            <person name="Abreu J."/>
            <person name="Acer S.C."/>
            <person name="Aftuck L."/>
            <person name="Alexander A."/>
            <person name="An P."/>
            <person name="Anderson E."/>
            <person name="Anderson S."/>
            <person name="Arachi H."/>
            <person name="Azer M."/>
            <person name="Bachantsang P."/>
            <person name="Barry A."/>
            <person name="Bayul T."/>
            <person name="Berlin A."/>
            <person name="Bessette D."/>
            <person name="Bloom T."/>
            <person name="Blye J."/>
            <person name="Boguslavskiy L."/>
            <person name="Bonnet C."/>
            <person name="Boukhgalter B."/>
            <person name="Bourzgui I."/>
            <person name="Brown A."/>
            <person name="Cahill P."/>
            <person name="Channer S."/>
            <person name="Cheshatsang Y."/>
            <person name="Chuda L."/>
            <person name="Citroen M."/>
            <person name="Collymore A."/>
            <person name="Cooke P."/>
            <person name="Costello M."/>
            <person name="D'Aco K."/>
            <person name="Daza R."/>
            <person name="De Haan G."/>
            <person name="DeGray S."/>
            <person name="DeMaso C."/>
            <person name="Dhargay N."/>
            <person name="Dooley K."/>
            <person name="Dooley E."/>
            <person name="Doricent M."/>
            <person name="Dorje P."/>
            <person name="Dorjee K."/>
            <person name="Dupes A."/>
            <person name="Elong R."/>
            <person name="Falk J."/>
            <person name="Farina A."/>
            <person name="Faro S."/>
            <person name="Ferguson D."/>
            <person name="Fisher S."/>
            <person name="Foley C.D."/>
            <person name="Franke A."/>
            <person name="Friedrich D."/>
            <person name="Gadbois L."/>
            <person name="Gearin G."/>
            <person name="Gearin C.R."/>
            <person name="Giannoukos G."/>
            <person name="Goode T."/>
            <person name="Graham J."/>
            <person name="Grandbois E."/>
            <person name="Grewal S."/>
            <person name="Gyaltsen K."/>
            <person name="Hafez N."/>
            <person name="Hagos B."/>
            <person name="Hall J."/>
            <person name="Henson C."/>
            <person name="Hollinger A."/>
            <person name="Honan T."/>
            <person name="Huard M.D."/>
            <person name="Hughes L."/>
            <person name="Hurhula B."/>
            <person name="Husby M.E."/>
            <person name="Kamat A."/>
            <person name="Kanga B."/>
            <person name="Kashin S."/>
            <person name="Khazanovich D."/>
            <person name="Kisner P."/>
            <person name="Lance K."/>
            <person name="Lara M."/>
            <person name="Lee W."/>
            <person name="Lennon N."/>
            <person name="Letendre F."/>
            <person name="LeVine R."/>
            <person name="Lipovsky A."/>
            <person name="Liu X."/>
            <person name="Liu J."/>
            <person name="Liu S."/>
            <person name="Lokyitsang T."/>
            <person name="Lokyitsang Y."/>
            <person name="Lubonja R."/>
            <person name="Lui A."/>
            <person name="MacDonald P."/>
            <person name="Magnisalis V."/>
            <person name="Maru K."/>
            <person name="Matthews C."/>
            <person name="McCusker W."/>
            <person name="McDonough S."/>
            <person name="Mehta T."/>
            <person name="Meldrim J."/>
            <person name="Meneus L."/>
            <person name="Mihai O."/>
            <person name="Mihalev A."/>
            <person name="Mihova T."/>
            <person name="Mittelman R."/>
            <person name="Mlenga V."/>
            <person name="Montmayeur A."/>
            <person name="Mulrain L."/>
            <person name="Navidi A."/>
            <person name="Naylor J."/>
            <person name="Negash T."/>
            <person name="Nguyen T."/>
            <person name="Nguyen N."/>
            <person name="Nicol R."/>
            <person name="Norbu C."/>
            <person name="Norbu N."/>
            <person name="Novod N."/>
            <person name="O'Neill B."/>
            <person name="Osman S."/>
            <person name="Markiewicz E."/>
            <person name="Oyono O.L."/>
            <person name="Patti C."/>
            <person name="Phunkhang P."/>
            <person name="Pierre F."/>
            <person name="Priest M."/>
            <person name="Raghuraman S."/>
            <person name="Rege F."/>
            <person name="Reyes R."/>
            <person name="Rise C."/>
            <person name="Rogov P."/>
            <person name="Ross K."/>
            <person name="Ryan E."/>
            <person name="Settipalli S."/>
            <person name="Shea T."/>
            <person name="Sherpa N."/>
            <person name="Shi L."/>
            <person name="Shih D."/>
            <person name="Sparrow T."/>
            <person name="Spaulding J."/>
            <person name="Stalker J."/>
            <person name="Stange-Thomann N."/>
            <person name="Stavropoulos S."/>
            <person name="Stone C."/>
            <person name="Strader C."/>
            <person name="Tesfaye S."/>
            <person name="Thomson T."/>
            <person name="Thoulutsang Y."/>
            <person name="Thoulutsang D."/>
            <person name="Topham K."/>
            <person name="Topping I."/>
            <person name="Tsamla T."/>
            <person name="Vassiliev H."/>
            <person name="Vo A."/>
            <person name="Wangchuk T."/>
            <person name="Wangdi T."/>
            <person name="Weiand M."/>
            <person name="Wilkinson J."/>
            <person name="Wilson A."/>
            <person name="Yadav S."/>
            <person name="Young G."/>
            <person name="Yu Q."/>
            <person name="Zembek L."/>
            <person name="Zhong D."/>
            <person name="Zimmer A."/>
            <person name="Zwirko Z."/>
            <person name="Jaffe D.B."/>
            <person name="Alvarez P."/>
            <person name="Brockman W."/>
            <person name="Butler J."/>
            <person name="Chin C."/>
            <person name="Gnerre S."/>
            <person name="Grabherr M."/>
            <person name="Kleber M."/>
            <person name="Mauceli E."/>
            <person name="MacCallum I."/>
        </authorList>
    </citation>
    <scope>NUCLEOTIDE SEQUENCE [LARGE SCALE GENOMIC DNA]</scope>
    <source>
        <strain evidence="10">Tucson 14030-0811.24</strain>
    </source>
</reference>
<dbReference type="PANTHER" id="PTHR46107:SF3">
    <property type="entry name" value="THIOREDOXIN DOMAIN-CONTAINING PROTEIN"/>
    <property type="match status" value="1"/>
</dbReference>
<organism evidence="9 10">
    <name type="scientific">Drosophila willistoni</name>
    <name type="common">Fruit fly</name>
    <dbReference type="NCBI Taxonomy" id="7260"/>
    <lineage>
        <taxon>Eukaryota</taxon>
        <taxon>Metazoa</taxon>
        <taxon>Ecdysozoa</taxon>
        <taxon>Arthropoda</taxon>
        <taxon>Hexapoda</taxon>
        <taxon>Insecta</taxon>
        <taxon>Pterygota</taxon>
        <taxon>Neoptera</taxon>
        <taxon>Endopterygota</taxon>
        <taxon>Diptera</taxon>
        <taxon>Brachycera</taxon>
        <taxon>Muscomorpha</taxon>
        <taxon>Ephydroidea</taxon>
        <taxon>Drosophilidae</taxon>
        <taxon>Drosophila</taxon>
        <taxon>Sophophora</taxon>
    </lineage>
</organism>
<evidence type="ECO:0000256" key="7">
    <source>
        <dbReference type="ARBA" id="ARBA00023157"/>
    </source>
</evidence>
<evidence type="ECO:0000256" key="8">
    <source>
        <dbReference type="ARBA" id="ARBA00023284"/>
    </source>
</evidence>
<keyword evidence="7" id="KW-1015">Disulfide bond</keyword>
<dbReference type="AlphaFoldDB" id="A0A0Q9WZM5"/>
<dbReference type="InterPro" id="IPR052454">
    <property type="entry name" value="TMX_domain-containing"/>
</dbReference>
<keyword evidence="8" id="KW-0676">Redox-active center</keyword>
<dbReference type="PANTHER" id="PTHR46107">
    <property type="entry name" value="DUMPY: SHORTER THAN WILD-TYPE"/>
    <property type="match status" value="1"/>
</dbReference>
<dbReference type="InParanoid" id="A0A0Q9WZM5"/>
<dbReference type="GO" id="GO:0005789">
    <property type="term" value="C:endoplasmic reticulum membrane"/>
    <property type="evidence" value="ECO:0007669"/>
    <property type="project" value="UniProtKB-SubCell"/>
</dbReference>
<keyword evidence="6" id="KW-0472">Membrane</keyword>
<keyword evidence="6" id="KW-0812">Transmembrane</keyword>
<keyword evidence="3" id="KW-0732">Signal</keyword>
<dbReference type="EMBL" id="CH963847">
    <property type="protein sequence ID" value="KRF97627.1"/>
    <property type="molecule type" value="Genomic_DNA"/>
</dbReference>
<keyword evidence="5" id="KW-0249">Electron transport</keyword>
<keyword evidence="2" id="KW-0813">Transport</keyword>
<gene>
    <name evidence="9" type="primary">Dwil\GK28079</name>
    <name evidence="9" type="ORF">Dwil_GK28079</name>
</gene>
<sequence length="150" mass="18248">MEQEQQQRRDKNKPERNITVASMELNYSEALVRRFSLESLPTILHVKDGEFRQLPVSYKVKEIKDVILSDCWMKTKTLPFWKHPNGWFIHALILYIKLIDEVYESQYLSIEYDQAAWLVRICLMLIATMQQKQKQQQQQQEQRRRHRQRQ</sequence>